<accession>S9TT67</accession>
<dbReference type="EMBL" id="AQPH01000031">
    <property type="protein sequence ID" value="EPY01720.1"/>
    <property type="molecule type" value="Genomic_DNA"/>
</dbReference>
<evidence type="ECO:0000313" key="2">
    <source>
        <dbReference type="Proteomes" id="UP000015350"/>
    </source>
</evidence>
<dbReference type="AlphaFoldDB" id="S9TT67"/>
<proteinExistence type="predicted"/>
<comment type="caution">
    <text evidence="1">The sequence shown here is derived from an EMBL/GenBank/DDBJ whole genome shotgun (WGS) entry which is preliminary data.</text>
</comment>
<name>S9TT67_MAGFU</name>
<protein>
    <submittedName>
        <fullName evidence="1">Uncharacterized protein</fullName>
    </submittedName>
</protein>
<reference evidence="1 2" key="1">
    <citation type="submission" date="2013-04" db="EMBL/GenBank/DDBJ databases">
        <authorList>
            <person name="Kuznetsov B."/>
            <person name="Ivanovsky R."/>
        </authorList>
    </citation>
    <scope>NUCLEOTIDE SEQUENCE [LARGE SCALE GENOMIC DNA]</scope>
    <source>
        <strain evidence="1 2">MGU-K5</strain>
    </source>
</reference>
<organism evidence="1 2">
    <name type="scientific">Magnetospirillum fulvum MGU-K5</name>
    <dbReference type="NCBI Taxonomy" id="1316936"/>
    <lineage>
        <taxon>Bacteria</taxon>
        <taxon>Pseudomonadati</taxon>
        <taxon>Pseudomonadota</taxon>
        <taxon>Alphaproteobacteria</taxon>
        <taxon>Rhodospirillales</taxon>
        <taxon>Rhodospirillaceae</taxon>
        <taxon>Magnetospirillum</taxon>
    </lineage>
</organism>
<gene>
    <name evidence="1" type="ORF">K678_09358</name>
</gene>
<sequence>MIWEAAREPALEPARGTIVQVAGKFVVAEVDIAFQGRGSIAEYDRGDANLSGCSQEAHVRARRTVVGDKQAGWLQISHQASSQTQITPEPVPEHWEAESFVSNYSRFQKMAKRGGCGRNMCFGRQHDSALLFGGKLTRKVNNIKF</sequence>
<evidence type="ECO:0000313" key="1">
    <source>
        <dbReference type="EMBL" id="EPY01720.1"/>
    </source>
</evidence>
<dbReference type="Proteomes" id="UP000015350">
    <property type="component" value="Unassembled WGS sequence"/>
</dbReference>